<dbReference type="InterPro" id="IPR043128">
    <property type="entry name" value="Rev_trsase/Diguanyl_cyclase"/>
</dbReference>
<dbReference type="SUPFAM" id="SSF56672">
    <property type="entry name" value="DNA/RNA polymerases"/>
    <property type="match status" value="1"/>
</dbReference>
<reference evidence="3" key="1">
    <citation type="submission" date="2022-03" db="EMBL/GenBank/DDBJ databases">
        <title>Draft genome sequence of Aduncisulcus paluster, a free-living microaerophilic Fornicata.</title>
        <authorList>
            <person name="Yuyama I."/>
            <person name="Kume K."/>
            <person name="Tamura T."/>
            <person name="Inagaki Y."/>
            <person name="Hashimoto T."/>
        </authorList>
    </citation>
    <scope>NUCLEOTIDE SEQUENCE</scope>
    <source>
        <strain evidence="3">NY0171</strain>
    </source>
</reference>
<proteinExistence type="predicted"/>
<keyword evidence="4" id="KW-1185">Reference proteome</keyword>
<dbReference type="PANTHER" id="PTHR37984">
    <property type="entry name" value="PROTEIN CBG26694"/>
    <property type="match status" value="1"/>
</dbReference>
<protein>
    <recommendedName>
        <fullName evidence="2">Reverse transcriptase/retrotransposon-derived protein RNase H-like domain-containing protein</fullName>
    </recommendedName>
</protein>
<dbReference type="Pfam" id="PF17919">
    <property type="entry name" value="RT_RNaseH_2"/>
    <property type="match status" value="1"/>
</dbReference>
<feature type="domain" description="Reverse transcriptase/retrotransposon-derived protein RNase H-like" evidence="2">
    <location>
        <begin position="119"/>
        <end position="204"/>
    </location>
</feature>
<gene>
    <name evidence="3" type="ORF">ADUPG1_000253</name>
</gene>
<sequence length="364" mass="42307">MALVLGDLRTKGCLTYLDDVLIVGKTRKEFIERLSEVIKRFKDHNFIFMDKSIFAAKEIRYLGFQFTKEGKQITAERQQAIDSIALPENKRALRRFLGIINYVKDFIPNLSVEASPFGHKNREKHSFIKDLINNSTSLSLFDPAAPLALFTDASCVGIGAVLKQQIQGVWYPVQYISKKFSAVQRRWSTLEQEAYGIVYAVKNLDRPTELDLTRFKGTPTSREARDYVLELTDQLKSRHEFVRKHWEEKVRKKEKDLKEGIPVEKGDFAWLSPLMKDKRKESLKFRGPVLIKEIISPSLARIMYLNNNYYEDMPMSRLKRVEGEVNLQIATDMATRDQDKYEVEAVIDCRRDEEGDWHKATSFH</sequence>
<dbReference type="InterPro" id="IPR050951">
    <property type="entry name" value="Retrovirus_Pol_polyprotein"/>
</dbReference>
<evidence type="ECO:0000256" key="1">
    <source>
        <dbReference type="ARBA" id="ARBA00023268"/>
    </source>
</evidence>
<accession>A0ABQ5K5S2</accession>
<evidence type="ECO:0000313" key="3">
    <source>
        <dbReference type="EMBL" id="GKT27880.1"/>
    </source>
</evidence>
<dbReference type="InterPro" id="IPR041577">
    <property type="entry name" value="RT_RNaseH_2"/>
</dbReference>
<dbReference type="Proteomes" id="UP001057375">
    <property type="component" value="Unassembled WGS sequence"/>
</dbReference>
<evidence type="ECO:0000313" key="4">
    <source>
        <dbReference type="Proteomes" id="UP001057375"/>
    </source>
</evidence>
<keyword evidence="1" id="KW-0511">Multifunctional enzyme</keyword>
<name>A0ABQ5K5S2_9EUKA</name>
<dbReference type="Gene3D" id="3.10.20.370">
    <property type="match status" value="1"/>
</dbReference>
<comment type="caution">
    <text evidence="3">The sequence shown here is derived from an EMBL/GenBank/DDBJ whole genome shotgun (WGS) entry which is preliminary data.</text>
</comment>
<organism evidence="3 4">
    <name type="scientific">Aduncisulcus paluster</name>
    <dbReference type="NCBI Taxonomy" id="2918883"/>
    <lineage>
        <taxon>Eukaryota</taxon>
        <taxon>Metamonada</taxon>
        <taxon>Carpediemonas-like organisms</taxon>
        <taxon>Aduncisulcus</taxon>
    </lineage>
</organism>
<dbReference type="EMBL" id="BQXS01000084">
    <property type="protein sequence ID" value="GKT27880.1"/>
    <property type="molecule type" value="Genomic_DNA"/>
</dbReference>
<evidence type="ECO:0000259" key="2">
    <source>
        <dbReference type="Pfam" id="PF17919"/>
    </source>
</evidence>
<dbReference type="Gene3D" id="3.30.70.270">
    <property type="match status" value="1"/>
</dbReference>
<dbReference type="InterPro" id="IPR043502">
    <property type="entry name" value="DNA/RNA_pol_sf"/>
</dbReference>
<dbReference type="PANTHER" id="PTHR37984:SF5">
    <property type="entry name" value="PROTEIN NYNRIN-LIKE"/>
    <property type="match status" value="1"/>
</dbReference>